<organism evidence="2 3">
    <name type="scientific">Eumeta variegata</name>
    <name type="common">Bagworm moth</name>
    <name type="synonym">Eumeta japonica</name>
    <dbReference type="NCBI Taxonomy" id="151549"/>
    <lineage>
        <taxon>Eukaryota</taxon>
        <taxon>Metazoa</taxon>
        <taxon>Ecdysozoa</taxon>
        <taxon>Arthropoda</taxon>
        <taxon>Hexapoda</taxon>
        <taxon>Insecta</taxon>
        <taxon>Pterygota</taxon>
        <taxon>Neoptera</taxon>
        <taxon>Endopterygota</taxon>
        <taxon>Lepidoptera</taxon>
        <taxon>Glossata</taxon>
        <taxon>Ditrysia</taxon>
        <taxon>Tineoidea</taxon>
        <taxon>Psychidae</taxon>
        <taxon>Oiketicinae</taxon>
        <taxon>Eumeta</taxon>
    </lineage>
</organism>
<evidence type="ECO:0000256" key="1">
    <source>
        <dbReference type="SAM" id="MobiDB-lite"/>
    </source>
</evidence>
<reference evidence="2 3" key="1">
    <citation type="journal article" date="2019" name="Commun. Biol.">
        <title>The bagworm genome reveals a unique fibroin gene that provides high tensile strength.</title>
        <authorList>
            <person name="Kono N."/>
            <person name="Nakamura H."/>
            <person name="Ohtoshi R."/>
            <person name="Tomita M."/>
            <person name="Numata K."/>
            <person name="Arakawa K."/>
        </authorList>
    </citation>
    <scope>NUCLEOTIDE SEQUENCE [LARGE SCALE GENOMIC DNA]</scope>
</reference>
<keyword evidence="3" id="KW-1185">Reference proteome</keyword>
<evidence type="ECO:0000313" key="3">
    <source>
        <dbReference type="Proteomes" id="UP000299102"/>
    </source>
</evidence>
<dbReference type="EMBL" id="BGZK01001346">
    <property type="protein sequence ID" value="GBP77787.1"/>
    <property type="molecule type" value="Genomic_DNA"/>
</dbReference>
<protein>
    <submittedName>
        <fullName evidence="2">Uncharacterized protein</fullName>
    </submittedName>
</protein>
<accession>A0A4C1YTR0</accession>
<feature type="compositionally biased region" description="Polar residues" evidence="1">
    <location>
        <begin position="147"/>
        <end position="160"/>
    </location>
</feature>
<comment type="caution">
    <text evidence="2">The sequence shown here is derived from an EMBL/GenBank/DDBJ whole genome shotgun (WGS) entry which is preliminary data.</text>
</comment>
<dbReference type="OrthoDB" id="6770266at2759"/>
<feature type="region of interest" description="Disordered" evidence="1">
    <location>
        <begin position="114"/>
        <end position="160"/>
    </location>
</feature>
<proteinExistence type="predicted"/>
<name>A0A4C1YTR0_EUMVA</name>
<dbReference type="AlphaFoldDB" id="A0A4C1YTR0"/>
<gene>
    <name evidence="2" type="ORF">EVAR_50026_1</name>
</gene>
<dbReference type="Proteomes" id="UP000299102">
    <property type="component" value="Unassembled WGS sequence"/>
</dbReference>
<feature type="compositionally biased region" description="Acidic residues" evidence="1">
    <location>
        <begin position="128"/>
        <end position="141"/>
    </location>
</feature>
<evidence type="ECO:0000313" key="2">
    <source>
        <dbReference type="EMBL" id="GBP77787.1"/>
    </source>
</evidence>
<sequence>MTQTVGAFCASEASNDLCQRRERHRSAYAYHKLERRMPLAAIIKIAARSRGERQLAGAGDDSLAAAVACAEDPSATYDISFVAKKYHDAYVSLRNLNEDRILAVLSQSDAELPCEDTNNRVSGHESDVQSDIEDGFIDEAQEEHLPSSGNEVLEQQSTLE</sequence>